<name>A0A832WMM7_PYRHR</name>
<protein>
    <submittedName>
        <fullName evidence="3">Uncharacterized protein</fullName>
    </submittedName>
</protein>
<feature type="region of interest" description="Disordered" evidence="1">
    <location>
        <begin position="501"/>
        <end position="520"/>
    </location>
</feature>
<dbReference type="GeneID" id="1444232"/>
<evidence type="ECO:0000313" key="4">
    <source>
        <dbReference type="Proteomes" id="UP000617544"/>
    </source>
</evidence>
<comment type="caution">
    <text evidence="3">The sequence shown here is derived from an EMBL/GenBank/DDBJ whole genome shotgun (WGS) entry which is preliminary data.</text>
</comment>
<feature type="transmembrane region" description="Helical" evidence="2">
    <location>
        <begin position="476"/>
        <end position="497"/>
    </location>
</feature>
<dbReference type="AlphaFoldDB" id="A0A832WMM7"/>
<sequence>MRKILITIVLLLLILPLVKAQVTNFLVNGEVLCLTNSTTSGEFELVNPLSVDFTYVSVREVKVLDRDGNQVQGISINLVDLIIKNWKAKESKTIRYFAKASSDVKPGDYTLYLFMWGFTQNKLYLLRAYVPLKVSDKPLIFHEATSFVKENPFSNVALTGSTLVVYSHVTNVASSPLNVTSEAYLEDSFGNIVVKSNRTITLLPGDNIVRFEIPIPLTLPDGKYELNYIIRYDRGSYEFSKEYLVEFGVSFKGVSIERTNVLEGEKNYVYLTISSDRNIPLNLTVRVYNDVNGFVYLNRSEVFINKGSSIVKVKLPTDYPGKNTLIATLEFGNRTIGEGSGWYLVVGYPRINSTVKDSMLQVLLDNPNGFSIKGKLEYRIEWEDGRIVKKSVDIEIPPGSEVITIKLEGVGKFKYNISLNVFGKEIRTGGTGEIERQKMGTFKTTTSKERTTTSSPKITHSKTQTLVEKHKERRSLLLIFLVVTILIVISAGILWYLKSPKRRRKRRKKPKRRSPLGRVK</sequence>
<dbReference type="OMA" id="EWEDGRI"/>
<organism evidence="3 4">
    <name type="scientific">Pyrococcus horikoshii</name>
    <dbReference type="NCBI Taxonomy" id="53953"/>
    <lineage>
        <taxon>Archaea</taxon>
        <taxon>Methanobacteriati</taxon>
        <taxon>Methanobacteriota</taxon>
        <taxon>Thermococci</taxon>
        <taxon>Thermococcales</taxon>
        <taxon>Thermococcaceae</taxon>
        <taxon>Pyrococcus</taxon>
    </lineage>
</organism>
<keyword evidence="2" id="KW-0472">Membrane</keyword>
<evidence type="ECO:0000256" key="2">
    <source>
        <dbReference type="SAM" id="Phobius"/>
    </source>
</evidence>
<keyword evidence="2" id="KW-1133">Transmembrane helix</keyword>
<accession>A0A832WMM7</accession>
<evidence type="ECO:0000256" key="1">
    <source>
        <dbReference type="SAM" id="MobiDB-lite"/>
    </source>
</evidence>
<gene>
    <name evidence="3" type="ORF">HA331_04840</name>
</gene>
<dbReference type="EMBL" id="DUJN01000004">
    <property type="protein sequence ID" value="HII61071.1"/>
    <property type="molecule type" value="Genomic_DNA"/>
</dbReference>
<reference evidence="3" key="1">
    <citation type="journal article" date="2020" name="bioRxiv">
        <title>A rank-normalized archaeal taxonomy based on genome phylogeny resolves widespread incomplete and uneven classifications.</title>
        <authorList>
            <person name="Rinke C."/>
            <person name="Chuvochina M."/>
            <person name="Mussig A.J."/>
            <person name="Chaumeil P.-A."/>
            <person name="Waite D.W."/>
            <person name="Whitman W.B."/>
            <person name="Parks D.H."/>
            <person name="Hugenholtz P."/>
        </authorList>
    </citation>
    <scope>NUCLEOTIDE SEQUENCE</scope>
    <source>
        <strain evidence="3">UBA8834</strain>
    </source>
</reference>
<keyword evidence="2" id="KW-0812">Transmembrane</keyword>
<dbReference type="RefSeq" id="WP_010884445.1">
    <property type="nucleotide sequence ID" value="NZ_DUJN01000004.1"/>
</dbReference>
<proteinExistence type="predicted"/>
<evidence type="ECO:0000313" key="3">
    <source>
        <dbReference type="EMBL" id="HII61071.1"/>
    </source>
</evidence>
<dbReference type="Proteomes" id="UP000617544">
    <property type="component" value="Unassembled WGS sequence"/>
</dbReference>